<reference evidence="1 2" key="1">
    <citation type="submission" date="2011-03" db="EMBL/GenBank/DDBJ databases">
        <authorList>
            <person name="Weinstock G."/>
            <person name="Sodergren E."/>
            <person name="Clifton S."/>
            <person name="Fulton L."/>
            <person name="Fulton B."/>
            <person name="Courtney L."/>
            <person name="Fronick C."/>
            <person name="Harrison M."/>
            <person name="Strong C."/>
            <person name="Farmer C."/>
            <person name="Delahaunty K."/>
            <person name="Markovic C."/>
            <person name="Hall O."/>
            <person name="Minx P."/>
            <person name="Tomlinson C."/>
            <person name="Mitreva M."/>
            <person name="Hou S."/>
            <person name="Chen J."/>
            <person name="Wollam A."/>
            <person name="Pepin K.H."/>
            <person name="Johnson M."/>
            <person name="Bhonagiri V."/>
            <person name="Zhang X."/>
            <person name="Suruliraj S."/>
            <person name="Warren W."/>
            <person name="Chinwalla A."/>
            <person name="Mardis E.R."/>
            <person name="Wilson R.K."/>
        </authorList>
    </citation>
    <scope>NUCLEOTIDE SEQUENCE [LARGE SCALE GENOMIC DNA]</scope>
    <source>
        <strain evidence="1 2">YIT 11840</strain>
    </source>
</reference>
<organism evidence="1 2">
    <name type="scientific">Paraprevotella clara YIT 11840</name>
    <dbReference type="NCBI Taxonomy" id="762968"/>
    <lineage>
        <taxon>Bacteria</taxon>
        <taxon>Pseudomonadati</taxon>
        <taxon>Bacteroidota</taxon>
        <taxon>Bacteroidia</taxon>
        <taxon>Bacteroidales</taxon>
        <taxon>Prevotellaceae</taxon>
        <taxon>Paraprevotella</taxon>
    </lineage>
</organism>
<name>G5SRY3_9BACT</name>
<protein>
    <submittedName>
        <fullName evidence="1">Uncharacterized protein</fullName>
    </submittedName>
</protein>
<dbReference type="HOGENOM" id="CLU_2975176_0_0_10"/>
<dbReference type="STRING" id="762968.HMPREF9441_02132"/>
<evidence type="ECO:0000313" key="2">
    <source>
        <dbReference type="Proteomes" id="UP000003598"/>
    </source>
</evidence>
<gene>
    <name evidence="1" type="ORF">HMPREF9441_02132</name>
</gene>
<comment type="caution">
    <text evidence="1">The sequence shown here is derived from an EMBL/GenBank/DDBJ whole genome shotgun (WGS) entry which is preliminary data.</text>
</comment>
<dbReference type="AlphaFoldDB" id="G5SRY3"/>
<dbReference type="Proteomes" id="UP000003598">
    <property type="component" value="Unassembled WGS sequence"/>
</dbReference>
<proteinExistence type="predicted"/>
<dbReference type="EMBL" id="AFFY01000025">
    <property type="protein sequence ID" value="EHH00125.1"/>
    <property type="molecule type" value="Genomic_DNA"/>
</dbReference>
<keyword evidence="2" id="KW-1185">Reference proteome</keyword>
<sequence>MSVLKLIFHSPEIEKSFSAEWKINLRRIKCSLAHFFKCLVMRAFVFYLAKPLCTFIFI</sequence>
<evidence type="ECO:0000313" key="1">
    <source>
        <dbReference type="EMBL" id="EHH00125.1"/>
    </source>
</evidence>
<accession>G5SRY3</accession>